<keyword evidence="2" id="KW-1185">Reference proteome</keyword>
<dbReference type="EMBL" id="QGKR01000314">
    <property type="protein sequence ID" value="PWR05398.1"/>
    <property type="molecule type" value="Genomic_DNA"/>
</dbReference>
<evidence type="ECO:0000313" key="1">
    <source>
        <dbReference type="EMBL" id="PWR05398.1"/>
    </source>
</evidence>
<name>A0A317CRY2_9ACTN</name>
<dbReference type="AlphaFoldDB" id="A0A317CRY2"/>
<dbReference type="Proteomes" id="UP000245410">
    <property type="component" value="Unassembled WGS sequence"/>
</dbReference>
<accession>A0A317CRY2</accession>
<gene>
    <name evidence="1" type="ORF">DKT68_27160</name>
</gene>
<comment type="caution">
    <text evidence="1">The sequence shown here is derived from an EMBL/GenBank/DDBJ whole genome shotgun (WGS) entry which is preliminary data.</text>
</comment>
<sequence length="62" mass="7363">MIERELPRSEWVPGLAKRIIRRHWILGYCERCHDRTGTCPALIWARDRVKAFHVAGTQPDRH</sequence>
<dbReference type="RefSeq" id="WP_109820228.1">
    <property type="nucleotide sequence ID" value="NZ_QGKR01000314.1"/>
</dbReference>
<evidence type="ECO:0000313" key="2">
    <source>
        <dbReference type="Proteomes" id="UP000245410"/>
    </source>
</evidence>
<protein>
    <submittedName>
        <fullName evidence="1">Uncharacterized protein</fullName>
    </submittedName>
</protein>
<organism evidence="1 2">
    <name type="scientific">Micromonospora acroterricola</name>
    <dbReference type="NCBI Taxonomy" id="2202421"/>
    <lineage>
        <taxon>Bacteria</taxon>
        <taxon>Bacillati</taxon>
        <taxon>Actinomycetota</taxon>
        <taxon>Actinomycetes</taxon>
        <taxon>Micromonosporales</taxon>
        <taxon>Micromonosporaceae</taxon>
        <taxon>Micromonospora</taxon>
    </lineage>
</organism>
<proteinExistence type="predicted"/>
<dbReference type="OrthoDB" id="3395438at2"/>
<reference evidence="1 2" key="1">
    <citation type="submission" date="2018-05" db="EMBL/GenBank/DDBJ databases">
        <title>Micromonospora atacamensis sp. nov., a novel actinobacteria isolated from high altitude Atacama Desert soil.</title>
        <authorList>
            <person name="Carro L."/>
            <person name="Golinska P."/>
            <person name="Klenk H.-P."/>
            <person name="Goodfellow M."/>
        </authorList>
    </citation>
    <scope>NUCLEOTIDE SEQUENCE [LARGE SCALE GENOMIC DNA]</scope>
    <source>
        <strain evidence="1 2">5R2A7</strain>
    </source>
</reference>